<accession>A0ABY7FTH1</accession>
<feature type="region of interest" description="Disordered" evidence="1">
    <location>
        <begin position="196"/>
        <end position="266"/>
    </location>
</feature>
<keyword evidence="2" id="KW-0812">Transmembrane</keyword>
<dbReference type="PROSITE" id="PS51257">
    <property type="entry name" value="PROKAR_LIPOPROTEIN"/>
    <property type="match status" value="1"/>
</dbReference>
<protein>
    <recommendedName>
        <fullName evidence="5">CUB domain-containing protein</fullName>
    </recommendedName>
</protein>
<keyword evidence="4" id="KW-1185">Reference proteome</keyword>
<name>A0ABY7FTH1_MYAAR</name>
<evidence type="ECO:0008006" key="5">
    <source>
        <dbReference type="Google" id="ProtNLM"/>
    </source>
</evidence>
<keyword evidence="2" id="KW-1133">Transmembrane helix</keyword>
<evidence type="ECO:0000313" key="4">
    <source>
        <dbReference type="Proteomes" id="UP001164746"/>
    </source>
</evidence>
<feature type="transmembrane region" description="Helical" evidence="2">
    <location>
        <begin position="160"/>
        <end position="187"/>
    </location>
</feature>
<gene>
    <name evidence="3" type="ORF">MAR_011229</name>
</gene>
<proteinExistence type="predicted"/>
<keyword evidence="2" id="KW-0472">Membrane</keyword>
<dbReference type="Proteomes" id="UP001164746">
    <property type="component" value="Chromosome 14"/>
</dbReference>
<organism evidence="3 4">
    <name type="scientific">Mya arenaria</name>
    <name type="common">Soft-shell clam</name>
    <dbReference type="NCBI Taxonomy" id="6604"/>
    <lineage>
        <taxon>Eukaryota</taxon>
        <taxon>Metazoa</taxon>
        <taxon>Spiralia</taxon>
        <taxon>Lophotrochozoa</taxon>
        <taxon>Mollusca</taxon>
        <taxon>Bivalvia</taxon>
        <taxon>Autobranchia</taxon>
        <taxon>Heteroconchia</taxon>
        <taxon>Euheterodonta</taxon>
        <taxon>Imparidentia</taxon>
        <taxon>Neoheterodontei</taxon>
        <taxon>Myida</taxon>
        <taxon>Myoidea</taxon>
        <taxon>Myidae</taxon>
        <taxon>Mya</taxon>
    </lineage>
</organism>
<reference evidence="3" key="1">
    <citation type="submission" date="2022-11" db="EMBL/GenBank/DDBJ databases">
        <title>Centuries of genome instability and evolution in soft-shell clam transmissible cancer (bioRxiv).</title>
        <authorList>
            <person name="Hart S.F.M."/>
            <person name="Yonemitsu M.A."/>
            <person name="Giersch R.M."/>
            <person name="Beal B.F."/>
            <person name="Arriagada G."/>
            <person name="Davis B.W."/>
            <person name="Ostrander E.A."/>
            <person name="Goff S.P."/>
            <person name="Metzger M.J."/>
        </authorList>
    </citation>
    <scope>NUCLEOTIDE SEQUENCE</scope>
    <source>
        <strain evidence="3">MELC-2E11</strain>
        <tissue evidence="3">Siphon/mantle</tissue>
    </source>
</reference>
<feature type="compositionally biased region" description="Polar residues" evidence="1">
    <location>
        <begin position="219"/>
        <end position="263"/>
    </location>
</feature>
<evidence type="ECO:0000313" key="3">
    <source>
        <dbReference type="EMBL" id="WAR25525.1"/>
    </source>
</evidence>
<sequence>MVKNTFGFAVAIFTACYADLHKNLQQSCDVEYGLDDFIDDEILVVYDGAQLSRTCKVTFEQEYSLENLCVEAERFNVADEHEDVTLEYHSRFYSPAVPDKIYTKYDTPIPDWCSSSSRIIISFDSSTTRRGDADIRLRVYKQDSGAENFADDMISAASPVVLVVAGVVGGVIILCIIISAVVALICYRRRRSRAGHVHSPATPSTVAHQPQHRPHFSGNHGQPQAGNPAQQSYWNQLQTSYPTDQPCGHQQQKTQPHQHSHSQPPDIVSRFGEAVRVALSWEFKQFVAMKEYLVAMKSII</sequence>
<dbReference type="EMBL" id="CP111025">
    <property type="protein sequence ID" value="WAR25525.1"/>
    <property type="molecule type" value="Genomic_DNA"/>
</dbReference>
<evidence type="ECO:0000256" key="1">
    <source>
        <dbReference type="SAM" id="MobiDB-lite"/>
    </source>
</evidence>
<evidence type="ECO:0000256" key="2">
    <source>
        <dbReference type="SAM" id="Phobius"/>
    </source>
</evidence>